<name>A0A1L7X4S5_9HELO</name>
<protein>
    <submittedName>
        <fullName evidence="1">Uncharacterized protein</fullName>
    </submittedName>
</protein>
<keyword evidence="2" id="KW-1185">Reference proteome</keyword>
<dbReference type="OrthoDB" id="10556658at2759"/>
<sequence>MEYIFDLEQEVAHLFDLQGLEALSMCWAWPETPIWTKKRRSETITMLILTEMRTPYDYMDGERCQCEELGRALKQVSSTLEFLDISITLYTELDDEIWDVIGTVGSMRDFKILKYIDIPISFLTGSPPHNCLNEIFPEQLETLKAQFWPYPHSLEDSYGALGIYVRDHPRLWGSAWTEGSESPRIRTSR</sequence>
<gene>
    <name evidence="1" type="ORF">PAC_09916</name>
</gene>
<accession>A0A1L7X4S5</accession>
<dbReference type="Proteomes" id="UP000184330">
    <property type="component" value="Unassembled WGS sequence"/>
</dbReference>
<evidence type="ECO:0000313" key="1">
    <source>
        <dbReference type="EMBL" id="CZR60021.1"/>
    </source>
</evidence>
<evidence type="ECO:0000313" key="2">
    <source>
        <dbReference type="Proteomes" id="UP000184330"/>
    </source>
</evidence>
<proteinExistence type="predicted"/>
<dbReference type="AlphaFoldDB" id="A0A1L7X4S5"/>
<dbReference type="EMBL" id="FJOG01000015">
    <property type="protein sequence ID" value="CZR60021.1"/>
    <property type="molecule type" value="Genomic_DNA"/>
</dbReference>
<reference evidence="1 2" key="1">
    <citation type="submission" date="2016-03" db="EMBL/GenBank/DDBJ databases">
        <authorList>
            <person name="Ploux O."/>
        </authorList>
    </citation>
    <scope>NUCLEOTIDE SEQUENCE [LARGE SCALE GENOMIC DNA]</scope>
    <source>
        <strain evidence="1 2">UAMH 11012</strain>
    </source>
</reference>
<organism evidence="1 2">
    <name type="scientific">Phialocephala subalpina</name>
    <dbReference type="NCBI Taxonomy" id="576137"/>
    <lineage>
        <taxon>Eukaryota</taxon>
        <taxon>Fungi</taxon>
        <taxon>Dikarya</taxon>
        <taxon>Ascomycota</taxon>
        <taxon>Pezizomycotina</taxon>
        <taxon>Leotiomycetes</taxon>
        <taxon>Helotiales</taxon>
        <taxon>Mollisiaceae</taxon>
        <taxon>Phialocephala</taxon>
        <taxon>Phialocephala fortinii species complex</taxon>
    </lineage>
</organism>